<dbReference type="AlphaFoldDB" id="A0A2I0GBM6"/>
<evidence type="ECO:0000313" key="3">
    <source>
        <dbReference type="Proteomes" id="UP000233551"/>
    </source>
</evidence>
<evidence type="ECO:0000256" key="1">
    <source>
        <dbReference type="SAM" id="MobiDB-lite"/>
    </source>
</evidence>
<dbReference type="Proteomes" id="UP000233551">
    <property type="component" value="Unassembled WGS sequence"/>
</dbReference>
<protein>
    <recommendedName>
        <fullName evidence="4">Retrotransposon Copia-like N-terminal domain-containing protein</fullName>
    </recommendedName>
</protein>
<proteinExistence type="predicted"/>
<dbReference type="EMBL" id="PGOL01045272">
    <property type="protein sequence ID" value="PKH47884.1"/>
    <property type="molecule type" value="Genomic_DNA"/>
</dbReference>
<organism evidence="2 3">
    <name type="scientific">Punica granatum</name>
    <name type="common">Pomegranate</name>
    <dbReference type="NCBI Taxonomy" id="22663"/>
    <lineage>
        <taxon>Eukaryota</taxon>
        <taxon>Viridiplantae</taxon>
        <taxon>Streptophyta</taxon>
        <taxon>Embryophyta</taxon>
        <taxon>Tracheophyta</taxon>
        <taxon>Spermatophyta</taxon>
        <taxon>Magnoliopsida</taxon>
        <taxon>eudicotyledons</taxon>
        <taxon>Gunneridae</taxon>
        <taxon>Pentapetalae</taxon>
        <taxon>rosids</taxon>
        <taxon>malvids</taxon>
        <taxon>Myrtales</taxon>
        <taxon>Lythraceae</taxon>
        <taxon>Punica</taxon>
    </lineage>
</organism>
<feature type="region of interest" description="Disordered" evidence="1">
    <location>
        <begin position="50"/>
        <end position="70"/>
    </location>
</feature>
<evidence type="ECO:0000313" key="2">
    <source>
        <dbReference type="EMBL" id="PKH47884.1"/>
    </source>
</evidence>
<name>A0A2I0GBM6_PUNGR</name>
<sequence>MDPIRLRPILLTWYLEPGVPLSSVQSCPPFCLVNNSLSLLSFQPYSNLNMSHEPDNSSNTNDSPLPALTPTQTSLYSPPHLLLSLVQSPYLTSPTSSTSNSTTQTNLAWKKKLFSTFLKSDDLFGFVEGSQPCPDSTDLMYVAWCRTDQNIRSWLFSTLSETLLEEVHDPGTTQVWDNLHTRVVELSCVMYLQGLEAMVVVVDNNTMEAVEENLIEGVVEAVVASITVVLVVVFSTAKHSWAVLRP</sequence>
<gene>
    <name evidence="2" type="ORF">CRG98_050411</name>
</gene>
<reference evidence="2 3" key="1">
    <citation type="submission" date="2017-11" db="EMBL/GenBank/DDBJ databases">
        <title>De-novo sequencing of pomegranate (Punica granatum L.) genome.</title>
        <authorList>
            <person name="Akparov Z."/>
            <person name="Amiraslanov A."/>
            <person name="Hajiyeva S."/>
            <person name="Abbasov M."/>
            <person name="Kaur K."/>
            <person name="Hamwieh A."/>
            <person name="Solovyev V."/>
            <person name="Salamov A."/>
            <person name="Braich B."/>
            <person name="Kosarev P."/>
            <person name="Mahmoud A."/>
            <person name="Hajiyev E."/>
            <person name="Babayeva S."/>
            <person name="Izzatullayeva V."/>
            <person name="Mammadov A."/>
            <person name="Mammadov A."/>
            <person name="Sharifova S."/>
            <person name="Ojaghi J."/>
            <person name="Eynullazada K."/>
            <person name="Bayramov B."/>
            <person name="Abdulazimova A."/>
            <person name="Shahmuradov I."/>
        </authorList>
    </citation>
    <scope>NUCLEOTIDE SEQUENCE [LARGE SCALE GENOMIC DNA]</scope>
    <source>
        <strain evidence="3">cv. AG2017</strain>
        <tissue evidence="2">Leaf</tissue>
    </source>
</reference>
<keyword evidence="3" id="KW-1185">Reference proteome</keyword>
<dbReference type="PROSITE" id="PS51257">
    <property type="entry name" value="PROKAR_LIPOPROTEIN"/>
    <property type="match status" value="1"/>
</dbReference>
<accession>A0A2I0GBM6</accession>
<evidence type="ECO:0008006" key="4">
    <source>
        <dbReference type="Google" id="ProtNLM"/>
    </source>
</evidence>
<comment type="caution">
    <text evidence="2">The sequence shown here is derived from an EMBL/GenBank/DDBJ whole genome shotgun (WGS) entry which is preliminary data.</text>
</comment>